<feature type="transmembrane region" description="Helical" evidence="1">
    <location>
        <begin position="190"/>
        <end position="210"/>
    </location>
</feature>
<evidence type="ECO:0000256" key="1">
    <source>
        <dbReference type="SAM" id="Phobius"/>
    </source>
</evidence>
<feature type="transmembrane region" description="Helical" evidence="1">
    <location>
        <begin position="137"/>
        <end position="158"/>
    </location>
</feature>
<keyword evidence="4" id="KW-1185">Reference proteome</keyword>
<feature type="transmembrane region" description="Helical" evidence="1">
    <location>
        <begin position="108"/>
        <end position="131"/>
    </location>
</feature>
<dbReference type="HOGENOM" id="CLU_035509_11_3_1"/>
<dbReference type="AlphaFoldDB" id="M2RGU4"/>
<organism evidence="3 4">
    <name type="scientific">Ceriporiopsis subvermispora (strain B)</name>
    <name type="common">White-rot fungus</name>
    <name type="synonym">Gelatoporia subvermispora</name>
    <dbReference type="NCBI Taxonomy" id="914234"/>
    <lineage>
        <taxon>Eukaryota</taxon>
        <taxon>Fungi</taxon>
        <taxon>Dikarya</taxon>
        <taxon>Basidiomycota</taxon>
        <taxon>Agaricomycotina</taxon>
        <taxon>Agaricomycetes</taxon>
        <taxon>Polyporales</taxon>
        <taxon>Gelatoporiaceae</taxon>
        <taxon>Gelatoporia</taxon>
    </lineage>
</organism>
<name>M2RGU4_CERS8</name>
<evidence type="ECO:0000259" key="2">
    <source>
        <dbReference type="Pfam" id="PF20151"/>
    </source>
</evidence>
<keyword evidence="1" id="KW-0472">Membrane</keyword>
<dbReference type="Proteomes" id="UP000016930">
    <property type="component" value="Unassembled WGS sequence"/>
</dbReference>
<keyword evidence="1" id="KW-0812">Transmembrane</keyword>
<sequence>MSIGPLQRRYVLTVHSTLVCHRSVHVHVESESRFGLIRSGVVAALAVTVYEYMITLDDEISLVWPSKWSSTKVLYLLNRYSPFLDTALTLHLVSAVTDPATCARQYTILPYLVTVGMGFSQGVLVIRTYALWSCNKYILALHMSINTGLFVGALRILVHIMANLRYADAAVMRYEACMPTIETQPVWRNYVLNMASEFVVIVLTIIRWFMPAFYGRTGSPMLRTLYRDGILFYLAMLAMSVLNVCLILASPPAVSPMVEMPLRVIYSTLCSRVLLNLRKTAYKLDAVTVPRSTIQFTSRSPMGFEDVDLQWTQSSEAGILIFDDFPA</sequence>
<evidence type="ECO:0000313" key="3">
    <source>
        <dbReference type="EMBL" id="EMD38016.1"/>
    </source>
</evidence>
<feature type="domain" description="DUF6533" evidence="2">
    <location>
        <begin position="42"/>
        <end position="84"/>
    </location>
</feature>
<protein>
    <recommendedName>
        <fullName evidence="2">DUF6533 domain-containing protein</fullName>
    </recommendedName>
</protein>
<dbReference type="OrthoDB" id="3350812at2759"/>
<reference evidence="3 4" key="1">
    <citation type="journal article" date="2012" name="Proc. Natl. Acad. Sci. U.S.A.">
        <title>Comparative genomics of Ceriporiopsis subvermispora and Phanerochaete chrysosporium provide insight into selective ligninolysis.</title>
        <authorList>
            <person name="Fernandez-Fueyo E."/>
            <person name="Ruiz-Duenas F.J."/>
            <person name="Ferreira P."/>
            <person name="Floudas D."/>
            <person name="Hibbett D.S."/>
            <person name="Canessa P."/>
            <person name="Larrondo L.F."/>
            <person name="James T.Y."/>
            <person name="Seelenfreund D."/>
            <person name="Lobos S."/>
            <person name="Polanco R."/>
            <person name="Tello M."/>
            <person name="Honda Y."/>
            <person name="Watanabe T."/>
            <person name="Watanabe T."/>
            <person name="Ryu J.S."/>
            <person name="Kubicek C.P."/>
            <person name="Schmoll M."/>
            <person name="Gaskell J."/>
            <person name="Hammel K.E."/>
            <person name="St John F.J."/>
            <person name="Vanden Wymelenberg A."/>
            <person name="Sabat G."/>
            <person name="Splinter BonDurant S."/>
            <person name="Syed K."/>
            <person name="Yadav J.S."/>
            <person name="Doddapaneni H."/>
            <person name="Subramanian V."/>
            <person name="Lavin J.L."/>
            <person name="Oguiza J.A."/>
            <person name="Perez G."/>
            <person name="Pisabarro A.G."/>
            <person name="Ramirez L."/>
            <person name="Santoyo F."/>
            <person name="Master E."/>
            <person name="Coutinho P.M."/>
            <person name="Henrissat B."/>
            <person name="Lombard V."/>
            <person name="Magnuson J.K."/>
            <person name="Kuees U."/>
            <person name="Hori C."/>
            <person name="Igarashi K."/>
            <person name="Samejima M."/>
            <person name="Held B.W."/>
            <person name="Barry K.W."/>
            <person name="LaButti K.M."/>
            <person name="Lapidus A."/>
            <person name="Lindquist E.A."/>
            <person name="Lucas S.M."/>
            <person name="Riley R."/>
            <person name="Salamov A.A."/>
            <person name="Hoffmeister D."/>
            <person name="Schwenk D."/>
            <person name="Hadar Y."/>
            <person name="Yarden O."/>
            <person name="de Vries R.P."/>
            <person name="Wiebenga A."/>
            <person name="Stenlid J."/>
            <person name="Eastwood D."/>
            <person name="Grigoriev I.V."/>
            <person name="Berka R.M."/>
            <person name="Blanchette R.A."/>
            <person name="Kersten P."/>
            <person name="Martinez A.T."/>
            <person name="Vicuna R."/>
            <person name="Cullen D."/>
        </authorList>
    </citation>
    <scope>NUCLEOTIDE SEQUENCE [LARGE SCALE GENOMIC DNA]</scope>
    <source>
        <strain evidence="3 4">B</strain>
    </source>
</reference>
<feature type="transmembrane region" description="Helical" evidence="1">
    <location>
        <begin position="230"/>
        <end position="250"/>
    </location>
</feature>
<keyword evidence="1" id="KW-1133">Transmembrane helix</keyword>
<evidence type="ECO:0000313" key="4">
    <source>
        <dbReference type="Proteomes" id="UP000016930"/>
    </source>
</evidence>
<gene>
    <name evidence="3" type="ORF">CERSUDRAFT_113129</name>
</gene>
<dbReference type="EMBL" id="KB445795">
    <property type="protein sequence ID" value="EMD38016.1"/>
    <property type="molecule type" value="Genomic_DNA"/>
</dbReference>
<proteinExistence type="predicted"/>
<dbReference type="InterPro" id="IPR045340">
    <property type="entry name" value="DUF6533"/>
</dbReference>
<accession>M2RGU4</accession>
<dbReference type="Pfam" id="PF20151">
    <property type="entry name" value="DUF6533"/>
    <property type="match status" value="1"/>
</dbReference>